<feature type="non-terminal residue" evidence="2">
    <location>
        <position position="81"/>
    </location>
</feature>
<reference evidence="2" key="1">
    <citation type="submission" date="2015-07" db="EMBL/GenBank/DDBJ databases">
        <title>Adaptation to a free-living lifestyle via gene acquisitions in the diplomonad Trepomonas sp. PC1.</title>
        <authorList>
            <person name="Xu F."/>
            <person name="Jerlstrom-Hultqvist J."/>
            <person name="Kolisko M."/>
            <person name="Simpson A.G.B."/>
            <person name="Roger A.J."/>
            <person name="Svard S.G."/>
            <person name="Andersson J.O."/>
        </authorList>
    </citation>
    <scope>NUCLEOTIDE SEQUENCE</scope>
    <source>
        <strain evidence="2">PC1</strain>
    </source>
</reference>
<gene>
    <name evidence="2" type="ORF">TPC1_17700</name>
</gene>
<dbReference type="Gene3D" id="1.10.510.10">
    <property type="entry name" value="Transferase(Phosphotransferase) domain 1"/>
    <property type="match status" value="1"/>
</dbReference>
<evidence type="ECO:0000259" key="1">
    <source>
        <dbReference type="PROSITE" id="PS50011"/>
    </source>
</evidence>
<sequence length="81" mass="9159">KISLVLEIAEGILSQVYEDKLRSPCNQSHFRFCPQLESLATLITQPVQPQILFQQMHQTSIGLNAMHSIDYIHGDLKPANI</sequence>
<dbReference type="PROSITE" id="PS50011">
    <property type="entry name" value="PROTEIN_KINASE_DOM"/>
    <property type="match status" value="1"/>
</dbReference>
<dbReference type="InterPro" id="IPR000719">
    <property type="entry name" value="Prot_kinase_dom"/>
</dbReference>
<protein>
    <submittedName>
        <fullName evidence="2">Kinase, CAMKK</fullName>
    </submittedName>
</protein>
<dbReference type="EMBL" id="GDID01005739">
    <property type="protein sequence ID" value="JAP90867.1"/>
    <property type="molecule type" value="Transcribed_RNA"/>
</dbReference>
<organism evidence="2">
    <name type="scientific">Trepomonas sp. PC1</name>
    <dbReference type="NCBI Taxonomy" id="1076344"/>
    <lineage>
        <taxon>Eukaryota</taxon>
        <taxon>Metamonada</taxon>
        <taxon>Diplomonadida</taxon>
        <taxon>Hexamitidae</taxon>
        <taxon>Hexamitinae</taxon>
        <taxon>Trepomonas</taxon>
    </lineage>
</organism>
<dbReference type="GO" id="GO:0004672">
    <property type="term" value="F:protein kinase activity"/>
    <property type="evidence" value="ECO:0007669"/>
    <property type="project" value="InterPro"/>
</dbReference>
<feature type="non-terminal residue" evidence="2">
    <location>
        <position position="1"/>
    </location>
</feature>
<proteinExistence type="predicted"/>
<accession>A0A146K2C1</accession>
<dbReference type="InterPro" id="IPR011009">
    <property type="entry name" value="Kinase-like_dom_sf"/>
</dbReference>
<keyword evidence="2" id="KW-0808">Transferase</keyword>
<dbReference type="SUPFAM" id="SSF56112">
    <property type="entry name" value="Protein kinase-like (PK-like)"/>
    <property type="match status" value="1"/>
</dbReference>
<feature type="domain" description="Protein kinase" evidence="1">
    <location>
        <begin position="1"/>
        <end position="81"/>
    </location>
</feature>
<keyword evidence="2" id="KW-0418">Kinase</keyword>
<dbReference type="AlphaFoldDB" id="A0A146K2C1"/>
<evidence type="ECO:0000313" key="2">
    <source>
        <dbReference type="EMBL" id="JAP90867.1"/>
    </source>
</evidence>
<name>A0A146K2C1_9EUKA</name>
<dbReference type="GO" id="GO:0005524">
    <property type="term" value="F:ATP binding"/>
    <property type="evidence" value="ECO:0007669"/>
    <property type="project" value="InterPro"/>
</dbReference>